<dbReference type="GO" id="GO:0016787">
    <property type="term" value="F:hydrolase activity"/>
    <property type="evidence" value="ECO:0007669"/>
    <property type="project" value="UniProtKB-KW"/>
</dbReference>
<dbReference type="Gene3D" id="3.20.20.300">
    <property type="entry name" value="Glycoside hydrolase, family 3, N-terminal domain"/>
    <property type="match status" value="1"/>
</dbReference>
<evidence type="ECO:0000313" key="5">
    <source>
        <dbReference type="EMBL" id="GHB21576.1"/>
    </source>
</evidence>
<evidence type="ECO:0000256" key="2">
    <source>
        <dbReference type="ARBA" id="ARBA00022801"/>
    </source>
</evidence>
<dbReference type="SUPFAM" id="SSF52279">
    <property type="entry name" value="Beta-D-glucan exohydrolase, C-terminal domain"/>
    <property type="match status" value="2"/>
</dbReference>
<name>A0ABQ3E737_9HYPH</name>
<dbReference type="PANTHER" id="PTHR42715">
    <property type="entry name" value="BETA-GLUCOSIDASE"/>
    <property type="match status" value="1"/>
</dbReference>
<feature type="compositionally biased region" description="Polar residues" evidence="3">
    <location>
        <begin position="28"/>
        <end position="37"/>
    </location>
</feature>
<evidence type="ECO:0000313" key="6">
    <source>
        <dbReference type="Proteomes" id="UP000637980"/>
    </source>
</evidence>
<gene>
    <name evidence="5" type="ORF">GCM10007094_07080</name>
</gene>
<dbReference type="InterPro" id="IPR013783">
    <property type="entry name" value="Ig-like_fold"/>
</dbReference>
<dbReference type="InterPro" id="IPR002772">
    <property type="entry name" value="Glyco_hydro_3_C"/>
</dbReference>
<dbReference type="InterPro" id="IPR050288">
    <property type="entry name" value="Cellulose_deg_GH3"/>
</dbReference>
<dbReference type="Proteomes" id="UP000637980">
    <property type="component" value="Unassembled WGS sequence"/>
</dbReference>
<keyword evidence="2 5" id="KW-0378">Hydrolase</keyword>
<accession>A0ABQ3E737</accession>
<dbReference type="PRINTS" id="PR00133">
    <property type="entry name" value="GLHYDRLASE3"/>
</dbReference>
<dbReference type="InterPro" id="IPR026891">
    <property type="entry name" value="Fn3-like"/>
</dbReference>
<dbReference type="Pfam" id="PF00933">
    <property type="entry name" value="Glyco_hydro_3"/>
    <property type="match status" value="1"/>
</dbReference>
<comment type="caution">
    <text evidence="5">The sequence shown here is derived from an EMBL/GenBank/DDBJ whole genome shotgun (WGS) entry which is preliminary data.</text>
</comment>
<dbReference type="EMBL" id="BMXE01000001">
    <property type="protein sequence ID" value="GHB21576.1"/>
    <property type="molecule type" value="Genomic_DNA"/>
</dbReference>
<dbReference type="SMART" id="SM01217">
    <property type="entry name" value="Fn3_like"/>
    <property type="match status" value="1"/>
</dbReference>
<dbReference type="Gene3D" id="2.60.40.10">
    <property type="entry name" value="Immunoglobulins"/>
    <property type="match status" value="1"/>
</dbReference>
<keyword evidence="6" id="KW-1185">Reference proteome</keyword>
<dbReference type="RefSeq" id="WP_189435354.1">
    <property type="nucleotide sequence ID" value="NZ_BMXE01000001.1"/>
</dbReference>
<evidence type="ECO:0000259" key="4">
    <source>
        <dbReference type="SMART" id="SM01217"/>
    </source>
</evidence>
<dbReference type="Pfam" id="PF01915">
    <property type="entry name" value="Glyco_hydro_3_C"/>
    <property type="match status" value="1"/>
</dbReference>
<dbReference type="InterPro" id="IPR036881">
    <property type="entry name" value="Glyco_hydro_3_C_sf"/>
</dbReference>
<organism evidence="5 6">
    <name type="scientific">Pseudovibrio japonicus</name>
    <dbReference type="NCBI Taxonomy" id="366534"/>
    <lineage>
        <taxon>Bacteria</taxon>
        <taxon>Pseudomonadati</taxon>
        <taxon>Pseudomonadota</taxon>
        <taxon>Alphaproteobacteria</taxon>
        <taxon>Hyphomicrobiales</taxon>
        <taxon>Stappiaceae</taxon>
        <taxon>Pseudovibrio</taxon>
    </lineage>
</organism>
<feature type="domain" description="Fibronectin type III-like" evidence="4">
    <location>
        <begin position="664"/>
        <end position="734"/>
    </location>
</feature>
<proteinExistence type="inferred from homology"/>
<sequence length="758" mass="82614">MTVESTEAYEERNAAASSDPSPEVAVQPSPTKNLTDEQIASAIVSRLSRDDKLAMRDGDQAFWPGIRDMMVSGSQSGPWAAGVLPEHHLPGIHYTEGSRGVVLKGATTFPVVIARAATFDPDLEERIGAVIGYEMRAFGGTLFGGIPLNLMRHPAWGRAQESYGEDSFLIGAMGSALVRGVQQHGMACVKNFALASMEHSKLSLDVTIGQRALYEVYLPHFRKAVEAGAAAVMTSYSSINGDLCGHNKELLTQLLKTDWGFQGFVLSDFIFGIRNAKDAALAGVDLEMPFQLHYQQSLPDLIDEGEVSEASLDEACYRLILQQLRVLRKGSYEKEKVGCAEFRAVAQEAAEKSAVLLKNKGGFLPLKDIQNIGVIGRLASVANTGDRGTSETQPTHVITPLAGLRAYYKHKIDIWQERGQNINRALQIANQADAVVLVVGNDHSCEGEWVSSALAAQFHEVLPQPRNREEAQIASQFLRSFGGGGSAGNQLTDHSGEDGYGSGDRESLRLPPHDVELIKRVCAVNPNCVVVVMGGGTILMNEWEDLPAAILLHWYPGMAGGTALARILSGEISPSGKLPFVIPRREADLPDFDRNARKVIYDLWHGYRKLDKDDVTPAYPFGFGLSYTQFQYSELVVTPPDELRTGGIQVQFSVANTGHYAADEVAQVYIAPKGSAVDRAKLELKGFQRVSIPAGESQRVSVTVPIEELAIFDSERNQMVVERITYDVIVGSFSQDPNSLRVELDLFAEPDEATEEPA</sequence>
<reference evidence="6" key="1">
    <citation type="journal article" date="2019" name="Int. J. Syst. Evol. Microbiol.">
        <title>The Global Catalogue of Microorganisms (GCM) 10K type strain sequencing project: providing services to taxonomists for standard genome sequencing and annotation.</title>
        <authorList>
            <consortium name="The Broad Institute Genomics Platform"/>
            <consortium name="The Broad Institute Genome Sequencing Center for Infectious Disease"/>
            <person name="Wu L."/>
            <person name="Ma J."/>
        </authorList>
    </citation>
    <scope>NUCLEOTIDE SEQUENCE [LARGE SCALE GENOMIC DNA]</scope>
    <source>
        <strain evidence="6">KCTC 12861</strain>
    </source>
</reference>
<dbReference type="Pfam" id="PF14310">
    <property type="entry name" value="Fn3-like"/>
    <property type="match status" value="1"/>
</dbReference>
<dbReference type="InterPro" id="IPR001764">
    <property type="entry name" value="Glyco_hydro_3_N"/>
</dbReference>
<dbReference type="PANTHER" id="PTHR42715:SF3">
    <property type="entry name" value="BETA-GLUCOSIDASE B-RELATED"/>
    <property type="match status" value="1"/>
</dbReference>
<dbReference type="Gene3D" id="3.40.50.1700">
    <property type="entry name" value="Glycoside hydrolase family 3 C-terminal domain"/>
    <property type="match status" value="1"/>
</dbReference>
<dbReference type="InterPro" id="IPR017853">
    <property type="entry name" value="GH"/>
</dbReference>
<dbReference type="SUPFAM" id="SSF51445">
    <property type="entry name" value="(Trans)glycosidases"/>
    <property type="match status" value="1"/>
</dbReference>
<evidence type="ECO:0000256" key="1">
    <source>
        <dbReference type="ARBA" id="ARBA00005336"/>
    </source>
</evidence>
<evidence type="ECO:0000256" key="3">
    <source>
        <dbReference type="SAM" id="MobiDB-lite"/>
    </source>
</evidence>
<comment type="similarity">
    <text evidence="1">Belongs to the glycosyl hydrolase 3 family.</text>
</comment>
<dbReference type="InterPro" id="IPR036962">
    <property type="entry name" value="Glyco_hydro_3_N_sf"/>
</dbReference>
<protein>
    <submittedName>
        <fullName evidence="5">Glycosyl hydrolase</fullName>
    </submittedName>
</protein>
<feature type="region of interest" description="Disordered" evidence="3">
    <location>
        <begin position="1"/>
        <end position="37"/>
    </location>
</feature>